<dbReference type="EMBL" id="CAJFCW020000002">
    <property type="protein sequence ID" value="CAG9089187.1"/>
    <property type="molecule type" value="Genomic_DNA"/>
</dbReference>
<evidence type="ECO:0000256" key="3">
    <source>
        <dbReference type="ARBA" id="ARBA00022723"/>
    </source>
</evidence>
<dbReference type="InterPro" id="IPR036396">
    <property type="entry name" value="Cyt_P450_sf"/>
</dbReference>
<dbReference type="PANTHER" id="PTHR24300:SF375">
    <property type="entry name" value="CYTOCHROME P450 FAMILY"/>
    <property type="match status" value="1"/>
</dbReference>
<keyword evidence="9" id="KW-0472">Membrane</keyword>
<dbReference type="PANTHER" id="PTHR24300">
    <property type="entry name" value="CYTOCHROME P450 508A4-RELATED"/>
    <property type="match status" value="1"/>
</dbReference>
<dbReference type="GO" id="GO:0006805">
    <property type="term" value="P:xenobiotic metabolic process"/>
    <property type="evidence" value="ECO:0007669"/>
    <property type="project" value="TreeGrafter"/>
</dbReference>
<keyword evidence="5 7" id="KW-0408">Iron</keyword>
<evidence type="ECO:0000256" key="8">
    <source>
        <dbReference type="RuleBase" id="RU000461"/>
    </source>
</evidence>
<evidence type="ECO:0000313" key="10">
    <source>
        <dbReference type="EMBL" id="CAD5209388.1"/>
    </source>
</evidence>
<keyword evidence="9" id="KW-0812">Transmembrane</keyword>
<dbReference type="Gene3D" id="1.10.630.10">
    <property type="entry name" value="Cytochrome P450"/>
    <property type="match status" value="1"/>
</dbReference>
<evidence type="ECO:0000256" key="6">
    <source>
        <dbReference type="ARBA" id="ARBA00023033"/>
    </source>
</evidence>
<evidence type="ECO:0000256" key="9">
    <source>
        <dbReference type="SAM" id="Phobius"/>
    </source>
</evidence>
<keyword evidence="11" id="KW-1185">Reference proteome</keyword>
<dbReference type="EMBL" id="CAJFDH010000002">
    <property type="protein sequence ID" value="CAD5209388.1"/>
    <property type="molecule type" value="Genomic_DNA"/>
</dbReference>
<dbReference type="InterPro" id="IPR001128">
    <property type="entry name" value="Cyt_P450"/>
</dbReference>
<dbReference type="GO" id="GO:0005506">
    <property type="term" value="F:iron ion binding"/>
    <property type="evidence" value="ECO:0007669"/>
    <property type="project" value="InterPro"/>
</dbReference>
<dbReference type="InterPro" id="IPR050182">
    <property type="entry name" value="Cytochrome_P450_fam2"/>
</dbReference>
<dbReference type="FunFam" id="1.10.630.10:FF:000036">
    <property type="entry name" value="CYtochrome P450 family"/>
    <property type="match status" value="1"/>
</dbReference>
<accession>A0A811K1T1</accession>
<reference evidence="10" key="1">
    <citation type="submission" date="2020-09" db="EMBL/GenBank/DDBJ databases">
        <authorList>
            <person name="Kikuchi T."/>
        </authorList>
    </citation>
    <scope>NUCLEOTIDE SEQUENCE</scope>
    <source>
        <strain evidence="10">SH1</strain>
    </source>
</reference>
<comment type="caution">
    <text evidence="10">The sequence shown here is derived from an EMBL/GenBank/DDBJ whole genome shotgun (WGS) entry which is preliminary data.</text>
</comment>
<feature type="binding site" description="axial binding residue" evidence="7">
    <location>
        <position position="450"/>
    </location>
    <ligand>
        <name>heme</name>
        <dbReference type="ChEBI" id="CHEBI:30413"/>
    </ligand>
    <ligandPart>
        <name>Fe</name>
        <dbReference type="ChEBI" id="CHEBI:18248"/>
    </ligandPart>
</feature>
<feature type="transmembrane region" description="Helical" evidence="9">
    <location>
        <begin position="206"/>
        <end position="228"/>
    </location>
</feature>
<gene>
    <name evidence="10" type="ORF">BOKJ2_LOCUS2655</name>
</gene>
<evidence type="ECO:0000256" key="4">
    <source>
        <dbReference type="ARBA" id="ARBA00023002"/>
    </source>
</evidence>
<dbReference type="Proteomes" id="UP000614601">
    <property type="component" value="Unassembled WGS sequence"/>
</dbReference>
<name>A0A811K1T1_9BILA</name>
<comment type="similarity">
    <text evidence="2 8">Belongs to the cytochrome P450 family.</text>
</comment>
<dbReference type="SUPFAM" id="SSF48264">
    <property type="entry name" value="Cytochrome P450"/>
    <property type="match status" value="1"/>
</dbReference>
<dbReference type="GO" id="GO:0006082">
    <property type="term" value="P:organic acid metabolic process"/>
    <property type="evidence" value="ECO:0007669"/>
    <property type="project" value="TreeGrafter"/>
</dbReference>
<keyword evidence="7 8" id="KW-0349">Heme</keyword>
<dbReference type="PROSITE" id="PS00086">
    <property type="entry name" value="CYTOCHROME_P450"/>
    <property type="match status" value="1"/>
</dbReference>
<evidence type="ECO:0000256" key="2">
    <source>
        <dbReference type="ARBA" id="ARBA00010617"/>
    </source>
</evidence>
<evidence type="ECO:0000313" key="11">
    <source>
        <dbReference type="Proteomes" id="UP000614601"/>
    </source>
</evidence>
<evidence type="ECO:0000256" key="7">
    <source>
        <dbReference type="PIRSR" id="PIRSR602401-1"/>
    </source>
</evidence>
<dbReference type="GO" id="GO:0005737">
    <property type="term" value="C:cytoplasm"/>
    <property type="evidence" value="ECO:0007669"/>
    <property type="project" value="TreeGrafter"/>
</dbReference>
<dbReference type="Pfam" id="PF00067">
    <property type="entry name" value="p450"/>
    <property type="match status" value="1"/>
</dbReference>
<proteinExistence type="inferred from homology"/>
<keyword evidence="9" id="KW-1133">Transmembrane helix</keyword>
<dbReference type="OrthoDB" id="1055148at2759"/>
<keyword evidence="4 8" id="KW-0560">Oxidoreductase</keyword>
<evidence type="ECO:0008006" key="12">
    <source>
        <dbReference type="Google" id="ProtNLM"/>
    </source>
</evidence>
<comment type="cofactor">
    <cofactor evidence="1 7">
        <name>heme</name>
        <dbReference type="ChEBI" id="CHEBI:30413"/>
    </cofactor>
</comment>
<dbReference type="CDD" id="cd20617">
    <property type="entry name" value="CYP1_2-like"/>
    <property type="match status" value="1"/>
</dbReference>
<dbReference type="Proteomes" id="UP000783686">
    <property type="component" value="Unassembled WGS sequence"/>
</dbReference>
<feature type="transmembrane region" description="Helical" evidence="9">
    <location>
        <begin position="6"/>
        <end position="23"/>
    </location>
</feature>
<organism evidence="10 11">
    <name type="scientific">Bursaphelenchus okinawaensis</name>
    <dbReference type="NCBI Taxonomy" id="465554"/>
    <lineage>
        <taxon>Eukaryota</taxon>
        <taxon>Metazoa</taxon>
        <taxon>Ecdysozoa</taxon>
        <taxon>Nematoda</taxon>
        <taxon>Chromadorea</taxon>
        <taxon>Rhabditida</taxon>
        <taxon>Tylenchina</taxon>
        <taxon>Tylenchomorpha</taxon>
        <taxon>Aphelenchoidea</taxon>
        <taxon>Aphelenchoididae</taxon>
        <taxon>Bursaphelenchus</taxon>
    </lineage>
</organism>
<sequence>MVFVAEAALLIAIFCFYHFIYKIRKLPPGPTPLPFFGNLLQLRSSPHWPDKFLEWSRKYGKTFTYWFGELPIIAITDVNLIHQVFVEDGDSFVNRYTLLNEVVRGGESGVMFANWDHAREHRRFALKFFKDFESQMQENILEEVKILLTKIEKQREQNDELDMFSLTDIAIGSILNQLLFGYKFTQNNKEHEFYRIKEQVTKVKSLFSNVVLLISLTILFFNVIPIYLIKNRCFNICKAYDELLSDLNLNISKHCERLCSENITKPKDYVEAHLHEAPQKNPHLLSEDQHEDSSAISVDIQLKHVVLDFWLAGQETTSSLLTWGLAYLIHNPDVQRKAHEELEIVVGTNRLITNSDKPYLPYINALCMEVERCANVMTENVLRVASADYNLNGYEIKKGQLCVAQVSALMEDEEVFTDPKAFKPERFLDKKEQVAKCNDLMPFGVGKRSCLGESLASMEWFLFLANLINRYSVSEFIKGLAQDDGSKVKFLPYKEMPILQKWPAGYSSGIKPYKCRVIPKDQRVY</sequence>
<dbReference type="AlphaFoldDB" id="A0A811K1T1"/>
<evidence type="ECO:0000256" key="1">
    <source>
        <dbReference type="ARBA" id="ARBA00001971"/>
    </source>
</evidence>
<dbReference type="PRINTS" id="PR00463">
    <property type="entry name" value="EP450I"/>
</dbReference>
<dbReference type="GO" id="GO:0016712">
    <property type="term" value="F:oxidoreductase activity, acting on paired donors, with incorporation or reduction of molecular oxygen, reduced flavin or flavoprotein as one donor, and incorporation of one atom of oxygen"/>
    <property type="evidence" value="ECO:0007669"/>
    <property type="project" value="TreeGrafter"/>
</dbReference>
<dbReference type="InterPro" id="IPR002401">
    <property type="entry name" value="Cyt_P450_E_grp-I"/>
</dbReference>
<dbReference type="GO" id="GO:0020037">
    <property type="term" value="F:heme binding"/>
    <property type="evidence" value="ECO:0007669"/>
    <property type="project" value="InterPro"/>
</dbReference>
<keyword evidence="6 8" id="KW-0503">Monooxygenase</keyword>
<protein>
    <recommendedName>
        <fullName evidence="12">Cytochrome P450</fullName>
    </recommendedName>
</protein>
<evidence type="ECO:0000256" key="5">
    <source>
        <dbReference type="ARBA" id="ARBA00023004"/>
    </source>
</evidence>
<keyword evidence="3 7" id="KW-0479">Metal-binding</keyword>
<dbReference type="PRINTS" id="PR00385">
    <property type="entry name" value="P450"/>
</dbReference>
<dbReference type="InterPro" id="IPR017972">
    <property type="entry name" value="Cyt_P450_CS"/>
</dbReference>